<dbReference type="SMART" id="SM00317">
    <property type="entry name" value="SET"/>
    <property type="match status" value="1"/>
</dbReference>
<dbReference type="STRING" id="1561998.A0A1I7UF39"/>
<protein>
    <submittedName>
        <fullName evidence="4">SET domain-containing protein</fullName>
    </submittedName>
</protein>
<dbReference type="WBParaSite" id="Csp11.Scaffold629.g8683.t1">
    <property type="protein sequence ID" value="Csp11.Scaffold629.g8683.t1"/>
    <property type="gene ID" value="Csp11.Scaffold629.g8683"/>
</dbReference>
<proteinExistence type="predicted"/>
<name>A0A1I7UF39_9PELO</name>
<organism evidence="3 4">
    <name type="scientific">Caenorhabditis tropicalis</name>
    <dbReference type="NCBI Taxonomy" id="1561998"/>
    <lineage>
        <taxon>Eukaryota</taxon>
        <taxon>Metazoa</taxon>
        <taxon>Ecdysozoa</taxon>
        <taxon>Nematoda</taxon>
        <taxon>Chromadorea</taxon>
        <taxon>Rhabditida</taxon>
        <taxon>Rhabditina</taxon>
        <taxon>Rhabditomorpha</taxon>
        <taxon>Rhabditoidea</taxon>
        <taxon>Rhabditidae</taxon>
        <taxon>Peloderinae</taxon>
        <taxon>Caenorhabditis</taxon>
    </lineage>
</organism>
<evidence type="ECO:0000313" key="3">
    <source>
        <dbReference type="Proteomes" id="UP000095282"/>
    </source>
</evidence>
<accession>A0A1I7UF39</accession>
<evidence type="ECO:0000259" key="2">
    <source>
        <dbReference type="PROSITE" id="PS50280"/>
    </source>
</evidence>
<dbReference type="Proteomes" id="UP000095282">
    <property type="component" value="Unplaced"/>
</dbReference>
<dbReference type="Pfam" id="PF00856">
    <property type="entry name" value="SET"/>
    <property type="match status" value="1"/>
</dbReference>
<dbReference type="PANTHER" id="PTHR47250">
    <property type="entry name" value="HISTONE-LYSINE N-METHYLTRANSFERASE SET-6"/>
    <property type="match status" value="1"/>
</dbReference>
<feature type="region of interest" description="Disordered" evidence="1">
    <location>
        <begin position="20"/>
        <end position="58"/>
    </location>
</feature>
<dbReference type="PANTHER" id="PTHR47250:SF3">
    <property type="entry name" value="HISTONE-LYSINE N-METHYLTRANSFERASE SET-6"/>
    <property type="match status" value="1"/>
</dbReference>
<dbReference type="SUPFAM" id="SSF82199">
    <property type="entry name" value="SET domain"/>
    <property type="match status" value="1"/>
</dbReference>
<dbReference type="InterPro" id="IPR046341">
    <property type="entry name" value="SET_dom_sf"/>
</dbReference>
<sequence length="504" mass="57972">MFPWLISIVTAIGSVFKRNEEPTSVPSKRRIEEEGSQSYENGNIGGGEETNESGSKRIRRKNSYAGNYSDFAGKRQVARVPRRNRDLEAVEEYRRACGNFVLDLNAVPHCQDPVEMIRNIKEAIELVDRNDFQSFIEAEKEIRRRFQSDPVLMTIQRQMISGNPNENIKKAKCTHIFFDSKRARLAPKEFENAAQSLRSDGKRFRIRSNTTDNVMEMIPAYCHISRDPLNIDVPVSLTCKNTERNIPSRHLKDLDKECENFLKTFGPIFLKEAHFFNNVGFACSEICACKGCCTNNVTWMVDMKLNKLELVREHSMAGFKVRTLNQIPAGTPFMEFTGKIMENDSLLDRDYAFQISEKKEVVKFGKMMGAKRGSDLQRLFTEAYTQNVWMIDPKKIGNVARMFNHSCQANVEFVRVFQKSFSPSNMRLLVVPNEDVFPGEELTLNYGDPYLRDHIGFCVCGTDACLYNRNVKKRTMSQLEEDFVKSHQEKYAAFKEHVLDKIEG</sequence>
<reference evidence="4" key="1">
    <citation type="submission" date="2016-11" db="UniProtKB">
        <authorList>
            <consortium name="WormBaseParasite"/>
        </authorList>
    </citation>
    <scope>IDENTIFICATION</scope>
</reference>
<dbReference type="InterPro" id="IPR053105">
    <property type="entry name" value="Class_V-like_SAM-MTase"/>
</dbReference>
<evidence type="ECO:0000313" key="4">
    <source>
        <dbReference type="WBParaSite" id="Csp11.Scaffold629.g8683.t1"/>
    </source>
</evidence>
<evidence type="ECO:0000256" key="1">
    <source>
        <dbReference type="SAM" id="MobiDB-lite"/>
    </source>
</evidence>
<dbReference type="eggNOG" id="KOG1082">
    <property type="taxonomic scope" value="Eukaryota"/>
</dbReference>
<dbReference type="Gene3D" id="2.170.270.10">
    <property type="entry name" value="SET domain"/>
    <property type="match status" value="1"/>
</dbReference>
<feature type="domain" description="SET" evidence="2">
    <location>
        <begin position="306"/>
        <end position="447"/>
    </location>
</feature>
<dbReference type="InterPro" id="IPR001214">
    <property type="entry name" value="SET_dom"/>
</dbReference>
<dbReference type="PROSITE" id="PS50280">
    <property type="entry name" value="SET"/>
    <property type="match status" value="1"/>
</dbReference>
<keyword evidence="3" id="KW-1185">Reference proteome</keyword>
<dbReference type="AlphaFoldDB" id="A0A1I7UF39"/>